<evidence type="ECO:0000259" key="8">
    <source>
        <dbReference type="Pfam" id="PF04234"/>
    </source>
</evidence>
<evidence type="ECO:0000256" key="5">
    <source>
        <dbReference type="SAM" id="MobiDB-lite"/>
    </source>
</evidence>
<sequence>MQTTWSYRRIPLAALFAALLTAAFLLVAPLSASAHDELVSADPAADTTVETLPAQLALTFSGDVLDAEGATMIQVTDPAGSPVTDGAPTVDGTTVTQPLAAGGPAGLYHVAWKVVSADGHPIAGEYAFTVTTGSAVTPTPTTAPAPEQTTPETSPAPTVTVTATPTPAATSGSPVWLWVLLIVAVLVVAGIAVWLGMRRRPADGGPAASSDDAAASADPSER</sequence>
<accession>A0A371NR28</accession>
<dbReference type="Proteomes" id="UP000262172">
    <property type="component" value="Unassembled WGS sequence"/>
</dbReference>
<dbReference type="Pfam" id="PF04234">
    <property type="entry name" value="CopC"/>
    <property type="match status" value="1"/>
</dbReference>
<evidence type="ECO:0000256" key="3">
    <source>
        <dbReference type="ARBA" id="ARBA00022729"/>
    </source>
</evidence>
<comment type="subcellular location">
    <subcellularLocation>
        <location evidence="1">Cell envelope</location>
    </subcellularLocation>
</comment>
<organism evidence="9 10">
    <name type="scientific">Microbacterium bovistercoris</name>
    <dbReference type="NCBI Taxonomy" id="2293570"/>
    <lineage>
        <taxon>Bacteria</taxon>
        <taxon>Bacillati</taxon>
        <taxon>Actinomycetota</taxon>
        <taxon>Actinomycetes</taxon>
        <taxon>Micrococcales</taxon>
        <taxon>Microbacteriaceae</taxon>
        <taxon>Microbacterium</taxon>
    </lineage>
</organism>
<proteinExistence type="predicted"/>
<keyword evidence="6" id="KW-0812">Transmembrane</keyword>
<name>A0A371NR28_9MICO</name>
<evidence type="ECO:0000313" key="10">
    <source>
        <dbReference type="Proteomes" id="UP000262172"/>
    </source>
</evidence>
<dbReference type="GO" id="GO:0046688">
    <property type="term" value="P:response to copper ion"/>
    <property type="evidence" value="ECO:0007669"/>
    <property type="project" value="InterPro"/>
</dbReference>
<dbReference type="InterPro" id="IPR007348">
    <property type="entry name" value="CopC_dom"/>
</dbReference>
<evidence type="ECO:0000256" key="4">
    <source>
        <dbReference type="ARBA" id="ARBA00023008"/>
    </source>
</evidence>
<dbReference type="InterPro" id="IPR014755">
    <property type="entry name" value="Cu-Rt/internalin_Ig-like"/>
</dbReference>
<dbReference type="AlphaFoldDB" id="A0A371NR28"/>
<keyword evidence="6" id="KW-0472">Membrane</keyword>
<dbReference type="GO" id="GO:0006825">
    <property type="term" value="P:copper ion transport"/>
    <property type="evidence" value="ECO:0007669"/>
    <property type="project" value="InterPro"/>
</dbReference>
<dbReference type="InterPro" id="IPR032694">
    <property type="entry name" value="CopC/D"/>
</dbReference>
<dbReference type="Gene3D" id="2.60.40.1220">
    <property type="match status" value="1"/>
</dbReference>
<dbReference type="GO" id="GO:0005507">
    <property type="term" value="F:copper ion binding"/>
    <property type="evidence" value="ECO:0007669"/>
    <property type="project" value="InterPro"/>
</dbReference>
<feature type="compositionally biased region" description="Low complexity" evidence="5">
    <location>
        <begin position="203"/>
        <end position="222"/>
    </location>
</feature>
<dbReference type="RefSeq" id="WP_116243042.1">
    <property type="nucleotide sequence ID" value="NZ_QUAB01000046.1"/>
</dbReference>
<feature type="region of interest" description="Disordered" evidence="5">
    <location>
        <begin position="201"/>
        <end position="222"/>
    </location>
</feature>
<keyword evidence="4" id="KW-0186">Copper</keyword>
<feature type="region of interest" description="Disordered" evidence="5">
    <location>
        <begin position="135"/>
        <end position="168"/>
    </location>
</feature>
<keyword evidence="6" id="KW-1133">Transmembrane helix</keyword>
<reference evidence="9 10" key="1">
    <citation type="submission" date="2018-08" db="EMBL/GenBank/DDBJ databases">
        <title>Isolation, diversity and antifungal activity of Actinobacteria from cow dung.</title>
        <authorList>
            <person name="Ling L."/>
        </authorList>
    </citation>
    <scope>NUCLEOTIDE SEQUENCE [LARGE SCALE GENOMIC DNA]</scope>
    <source>
        <strain evidence="9 10">NEAU-LLE</strain>
    </source>
</reference>
<evidence type="ECO:0000256" key="2">
    <source>
        <dbReference type="ARBA" id="ARBA00022723"/>
    </source>
</evidence>
<feature type="domain" description="CopC" evidence="8">
    <location>
        <begin position="35"/>
        <end position="130"/>
    </location>
</feature>
<keyword evidence="2" id="KW-0479">Metal-binding</keyword>
<feature type="signal peptide" evidence="7">
    <location>
        <begin position="1"/>
        <end position="34"/>
    </location>
</feature>
<comment type="caution">
    <text evidence="9">The sequence shown here is derived from an EMBL/GenBank/DDBJ whole genome shotgun (WGS) entry which is preliminary data.</text>
</comment>
<dbReference type="OrthoDB" id="5242236at2"/>
<dbReference type="PANTHER" id="PTHR34820:SF4">
    <property type="entry name" value="INNER MEMBRANE PROTEIN YEBZ"/>
    <property type="match status" value="1"/>
</dbReference>
<keyword evidence="3 7" id="KW-0732">Signal</keyword>
<feature type="chain" id="PRO_5016812751" evidence="7">
    <location>
        <begin position="35"/>
        <end position="222"/>
    </location>
</feature>
<protein>
    <submittedName>
        <fullName evidence="9">Copper resistance protein CopC</fullName>
    </submittedName>
</protein>
<dbReference type="PANTHER" id="PTHR34820">
    <property type="entry name" value="INNER MEMBRANE PROTEIN YEBZ"/>
    <property type="match status" value="1"/>
</dbReference>
<dbReference type="GO" id="GO:0030313">
    <property type="term" value="C:cell envelope"/>
    <property type="evidence" value="ECO:0007669"/>
    <property type="project" value="UniProtKB-SubCell"/>
</dbReference>
<dbReference type="GO" id="GO:0005886">
    <property type="term" value="C:plasma membrane"/>
    <property type="evidence" value="ECO:0007669"/>
    <property type="project" value="TreeGrafter"/>
</dbReference>
<evidence type="ECO:0000256" key="7">
    <source>
        <dbReference type="SAM" id="SignalP"/>
    </source>
</evidence>
<dbReference type="SUPFAM" id="SSF81296">
    <property type="entry name" value="E set domains"/>
    <property type="match status" value="1"/>
</dbReference>
<keyword evidence="10" id="KW-1185">Reference proteome</keyword>
<evidence type="ECO:0000313" key="9">
    <source>
        <dbReference type="EMBL" id="REJ04643.1"/>
    </source>
</evidence>
<dbReference type="EMBL" id="QUAB01000046">
    <property type="protein sequence ID" value="REJ04643.1"/>
    <property type="molecule type" value="Genomic_DNA"/>
</dbReference>
<evidence type="ECO:0000256" key="6">
    <source>
        <dbReference type="SAM" id="Phobius"/>
    </source>
</evidence>
<evidence type="ECO:0000256" key="1">
    <source>
        <dbReference type="ARBA" id="ARBA00004196"/>
    </source>
</evidence>
<dbReference type="InterPro" id="IPR014756">
    <property type="entry name" value="Ig_E-set"/>
</dbReference>
<gene>
    <name evidence="9" type="ORF">DY023_14520</name>
</gene>
<dbReference type="GO" id="GO:0042597">
    <property type="term" value="C:periplasmic space"/>
    <property type="evidence" value="ECO:0007669"/>
    <property type="project" value="InterPro"/>
</dbReference>
<feature type="transmembrane region" description="Helical" evidence="6">
    <location>
        <begin position="175"/>
        <end position="195"/>
    </location>
</feature>